<reference evidence="3" key="1">
    <citation type="submission" date="2013-10" db="EMBL/GenBank/DDBJ databases">
        <authorList>
            <person name="Schartl M."/>
            <person name="Warren W."/>
        </authorList>
    </citation>
    <scope>NUCLEOTIDE SEQUENCE [LARGE SCALE GENOMIC DNA]</scope>
    <source>
        <strain evidence="3">female</strain>
    </source>
</reference>
<sequence length="210" mass="23757">MDKDGDFTGDFDGPSLLCEDLEDLETKDTKEKTSRGREEGDENALNQRDNEEKRGETEHEERNEGKLNGENKVVSEKELMEMEKAEQVKPERSLQVEDEAAAQDVQMQDKETEISSETIVDKRARKRRGKKQNEHMKTRKGGKEDVSVKLEEEKKRETQEVSVTVSEESSIQFDPSVGLISSCELSDPVYLGMEVTGLYCPPVPAPVLHP</sequence>
<reference evidence="2" key="3">
    <citation type="submission" date="2025-09" db="UniProtKB">
        <authorList>
            <consortium name="Ensembl"/>
        </authorList>
    </citation>
    <scope>IDENTIFICATION</scope>
</reference>
<protein>
    <submittedName>
        <fullName evidence="2">Uncharacterized protein</fullName>
    </submittedName>
</protein>
<feature type="region of interest" description="Disordered" evidence="1">
    <location>
        <begin position="1"/>
        <end position="168"/>
    </location>
</feature>
<evidence type="ECO:0000313" key="3">
    <source>
        <dbReference type="Proteomes" id="UP000028760"/>
    </source>
</evidence>
<dbReference type="Ensembl" id="ENSPFOT00000030618.1">
    <property type="protein sequence ID" value="ENSPFOP00000023423.1"/>
    <property type="gene ID" value="ENSPFOG00000022548.1"/>
</dbReference>
<dbReference type="OMA" id="FGQGHDE"/>
<dbReference type="AlphaFoldDB" id="A0A096LW82"/>
<evidence type="ECO:0000256" key="1">
    <source>
        <dbReference type="SAM" id="MobiDB-lite"/>
    </source>
</evidence>
<proteinExistence type="predicted"/>
<dbReference type="EMBL" id="AYCK01002733">
    <property type="status" value="NOT_ANNOTATED_CDS"/>
    <property type="molecule type" value="Genomic_DNA"/>
</dbReference>
<feature type="compositionally biased region" description="Basic and acidic residues" evidence="1">
    <location>
        <begin position="24"/>
        <end position="38"/>
    </location>
</feature>
<name>A0A096LW82_POEFO</name>
<dbReference type="Proteomes" id="UP000028760">
    <property type="component" value="Unassembled WGS sequence"/>
</dbReference>
<feature type="compositionally biased region" description="Basic and acidic residues" evidence="1">
    <location>
        <begin position="131"/>
        <end position="159"/>
    </location>
</feature>
<accession>A0A096LW82</accession>
<dbReference type="STRING" id="48698.ENSPFOP00000023423"/>
<evidence type="ECO:0000313" key="2">
    <source>
        <dbReference type="Ensembl" id="ENSPFOP00000023423.1"/>
    </source>
</evidence>
<organism evidence="2 3">
    <name type="scientific">Poecilia formosa</name>
    <name type="common">Amazon molly</name>
    <name type="synonym">Limia formosa</name>
    <dbReference type="NCBI Taxonomy" id="48698"/>
    <lineage>
        <taxon>Eukaryota</taxon>
        <taxon>Metazoa</taxon>
        <taxon>Chordata</taxon>
        <taxon>Craniata</taxon>
        <taxon>Vertebrata</taxon>
        <taxon>Euteleostomi</taxon>
        <taxon>Actinopterygii</taxon>
        <taxon>Neopterygii</taxon>
        <taxon>Teleostei</taxon>
        <taxon>Neoteleostei</taxon>
        <taxon>Acanthomorphata</taxon>
        <taxon>Ovalentaria</taxon>
        <taxon>Atherinomorphae</taxon>
        <taxon>Cyprinodontiformes</taxon>
        <taxon>Poeciliidae</taxon>
        <taxon>Poeciliinae</taxon>
        <taxon>Poecilia</taxon>
    </lineage>
</organism>
<reference evidence="2" key="2">
    <citation type="submission" date="2025-08" db="UniProtKB">
        <authorList>
            <consortium name="Ensembl"/>
        </authorList>
    </citation>
    <scope>IDENTIFICATION</scope>
</reference>
<keyword evidence="3" id="KW-1185">Reference proteome</keyword>
<feature type="compositionally biased region" description="Basic and acidic residues" evidence="1">
    <location>
        <begin position="48"/>
        <end position="95"/>
    </location>
</feature>